<keyword evidence="3" id="KW-0677">Repeat</keyword>
<dbReference type="GO" id="GO:0005096">
    <property type="term" value="F:GTPase activator activity"/>
    <property type="evidence" value="ECO:0007669"/>
    <property type="project" value="UniProtKB-KW"/>
</dbReference>
<dbReference type="AlphaFoldDB" id="A0A7S3AK06"/>
<dbReference type="GO" id="GO:0005829">
    <property type="term" value="C:cytosol"/>
    <property type="evidence" value="ECO:0007669"/>
    <property type="project" value="TreeGrafter"/>
</dbReference>
<dbReference type="EMBL" id="HBHX01012579">
    <property type="protein sequence ID" value="CAE0106343.1"/>
    <property type="molecule type" value="Transcribed_RNA"/>
</dbReference>
<accession>A0A7S3AK06</accession>
<keyword evidence="2" id="KW-0433">Leucine-rich repeat</keyword>
<keyword evidence="1" id="KW-0343">GTPase activation</keyword>
<sequence length="201" mass="21368">MNELWDPGLVSLSSALSRGAVPRLKRLDLSSNHIGQPFISDAARREQQSILDAVPEHDHHLIPWATPDLSQLPDGAVWSDCGIKALGDAVVSHGALEHLQTLQLDHNGLTDASVQAFCSCLLAFDHVLLSLRFLDLSHNSIGPSVIRMLVGALRTGSLPGCTEISLDGNQVPSAMVAELRDAICSASAACARNSHTGQGRS</sequence>
<dbReference type="GO" id="GO:0048471">
    <property type="term" value="C:perinuclear region of cytoplasm"/>
    <property type="evidence" value="ECO:0007669"/>
    <property type="project" value="TreeGrafter"/>
</dbReference>
<dbReference type="Pfam" id="PF13516">
    <property type="entry name" value="LRR_6"/>
    <property type="match status" value="3"/>
</dbReference>
<evidence type="ECO:0000256" key="3">
    <source>
        <dbReference type="ARBA" id="ARBA00022737"/>
    </source>
</evidence>
<dbReference type="Gene3D" id="3.80.10.10">
    <property type="entry name" value="Ribonuclease Inhibitor"/>
    <property type="match status" value="1"/>
</dbReference>
<dbReference type="GO" id="GO:0006913">
    <property type="term" value="P:nucleocytoplasmic transport"/>
    <property type="evidence" value="ECO:0007669"/>
    <property type="project" value="TreeGrafter"/>
</dbReference>
<dbReference type="PANTHER" id="PTHR24113">
    <property type="entry name" value="RAN GTPASE-ACTIVATING PROTEIN 1"/>
    <property type="match status" value="1"/>
</dbReference>
<dbReference type="PANTHER" id="PTHR24113:SF12">
    <property type="entry name" value="RAN GTPASE-ACTIVATING PROTEIN 1"/>
    <property type="match status" value="1"/>
</dbReference>
<reference evidence="4" key="1">
    <citation type="submission" date="2021-01" db="EMBL/GenBank/DDBJ databases">
        <authorList>
            <person name="Corre E."/>
            <person name="Pelletier E."/>
            <person name="Niang G."/>
            <person name="Scheremetjew M."/>
            <person name="Finn R."/>
            <person name="Kale V."/>
            <person name="Holt S."/>
            <person name="Cochrane G."/>
            <person name="Meng A."/>
            <person name="Brown T."/>
            <person name="Cohen L."/>
        </authorList>
    </citation>
    <scope>NUCLEOTIDE SEQUENCE</scope>
    <source>
        <strain evidence="4">CCMP281</strain>
    </source>
</reference>
<dbReference type="InterPro" id="IPR032675">
    <property type="entry name" value="LRR_dom_sf"/>
</dbReference>
<gene>
    <name evidence="4" type="ORF">HERI1096_LOCUS7002</name>
</gene>
<protein>
    <submittedName>
        <fullName evidence="4">Uncharacterized protein</fullName>
    </submittedName>
</protein>
<organism evidence="4">
    <name type="scientific">Haptolina ericina</name>
    <dbReference type="NCBI Taxonomy" id="156174"/>
    <lineage>
        <taxon>Eukaryota</taxon>
        <taxon>Haptista</taxon>
        <taxon>Haptophyta</taxon>
        <taxon>Prymnesiophyceae</taxon>
        <taxon>Prymnesiales</taxon>
        <taxon>Prymnesiaceae</taxon>
        <taxon>Haptolina</taxon>
    </lineage>
</organism>
<dbReference type="SUPFAM" id="SSF52047">
    <property type="entry name" value="RNI-like"/>
    <property type="match status" value="1"/>
</dbReference>
<evidence type="ECO:0000256" key="2">
    <source>
        <dbReference type="ARBA" id="ARBA00022614"/>
    </source>
</evidence>
<dbReference type="SMART" id="SM00368">
    <property type="entry name" value="LRR_RI"/>
    <property type="match status" value="2"/>
</dbReference>
<evidence type="ECO:0000313" key="4">
    <source>
        <dbReference type="EMBL" id="CAE0106343.1"/>
    </source>
</evidence>
<name>A0A7S3AK06_9EUKA</name>
<dbReference type="InterPro" id="IPR027038">
    <property type="entry name" value="RanGap"/>
</dbReference>
<dbReference type="GO" id="GO:0031267">
    <property type="term" value="F:small GTPase binding"/>
    <property type="evidence" value="ECO:0007669"/>
    <property type="project" value="TreeGrafter"/>
</dbReference>
<dbReference type="InterPro" id="IPR001611">
    <property type="entry name" value="Leu-rich_rpt"/>
</dbReference>
<proteinExistence type="predicted"/>
<dbReference type="GO" id="GO:0005634">
    <property type="term" value="C:nucleus"/>
    <property type="evidence" value="ECO:0007669"/>
    <property type="project" value="TreeGrafter"/>
</dbReference>
<evidence type="ECO:0000256" key="1">
    <source>
        <dbReference type="ARBA" id="ARBA00022468"/>
    </source>
</evidence>